<gene>
    <name evidence="1" type="ORF">EM808_24860</name>
</gene>
<accession>A0A3S2WZD2</accession>
<keyword evidence="2" id="KW-1185">Reference proteome</keyword>
<organism evidence="1 2">
    <name type="scientific">Niallia taxi</name>
    <dbReference type="NCBI Taxonomy" id="2499688"/>
    <lineage>
        <taxon>Bacteria</taxon>
        <taxon>Bacillati</taxon>
        <taxon>Bacillota</taxon>
        <taxon>Bacilli</taxon>
        <taxon>Bacillales</taxon>
        <taxon>Bacillaceae</taxon>
        <taxon>Niallia</taxon>
    </lineage>
</organism>
<sequence length="158" mass="18872">MEHHISLNVDLDSLEINRSKNITCTIYFIIDYHRYFPSEGWDDFLVIILSWWIKSIRGLDISRLGTTYKLDFMDGTPEIFVKKISEDQVEMNFKFEDNLEDSFKGRFLFKELKDSVLSVSKKVIRELDRNQWITEDIDEFKALVLSLERYPFKRGTNK</sequence>
<dbReference type="EMBL" id="RZTZ01000017">
    <property type="protein sequence ID" value="RVT57454.1"/>
    <property type="molecule type" value="Genomic_DNA"/>
</dbReference>
<protein>
    <submittedName>
        <fullName evidence="1">Uncharacterized protein</fullName>
    </submittedName>
</protein>
<proteinExistence type="predicted"/>
<dbReference type="Proteomes" id="UP000288024">
    <property type="component" value="Unassembled WGS sequence"/>
</dbReference>
<evidence type="ECO:0000313" key="1">
    <source>
        <dbReference type="EMBL" id="RVT57454.1"/>
    </source>
</evidence>
<reference evidence="1 2" key="1">
    <citation type="submission" date="2019-01" db="EMBL/GenBank/DDBJ databases">
        <title>Bacillus sp. M5HDSG1-1, whole genome shotgun sequence.</title>
        <authorList>
            <person name="Tuo L."/>
        </authorList>
    </citation>
    <scope>NUCLEOTIDE SEQUENCE [LARGE SCALE GENOMIC DNA]</scope>
    <source>
        <strain evidence="1 2">M5HDSG1-1</strain>
    </source>
</reference>
<comment type="caution">
    <text evidence="1">The sequence shown here is derived from an EMBL/GenBank/DDBJ whole genome shotgun (WGS) entry which is preliminary data.</text>
</comment>
<dbReference type="AlphaFoldDB" id="A0A3S2WZD2"/>
<name>A0A3S2WZD2_9BACI</name>
<evidence type="ECO:0000313" key="2">
    <source>
        <dbReference type="Proteomes" id="UP000288024"/>
    </source>
</evidence>
<dbReference type="RefSeq" id="WP_127741937.1">
    <property type="nucleotide sequence ID" value="NZ_RZTZ01000017.1"/>
</dbReference>